<keyword evidence="2" id="KW-0479">Metal-binding</keyword>
<feature type="binding site" evidence="2">
    <location>
        <position position="150"/>
    </location>
    <ligand>
        <name>Fe cation</name>
        <dbReference type="ChEBI" id="CHEBI:24875"/>
    </ligand>
</feature>
<feature type="binding site" evidence="2">
    <location>
        <position position="103"/>
    </location>
    <ligand>
        <name>Fe cation</name>
        <dbReference type="ChEBI" id="CHEBI:24875"/>
    </ligand>
</feature>
<dbReference type="EMBL" id="MFCP01000004">
    <property type="protein sequence ID" value="OGE29586.1"/>
    <property type="molecule type" value="Genomic_DNA"/>
</dbReference>
<dbReference type="PANTHER" id="PTHR10458">
    <property type="entry name" value="PEPTIDE DEFORMYLASE"/>
    <property type="match status" value="1"/>
</dbReference>
<protein>
    <recommendedName>
        <fullName evidence="2">Peptide deformylase</fullName>
        <shortName evidence="2">PDF</shortName>
        <ecNumber evidence="2">3.5.1.88</ecNumber>
    </recommendedName>
    <alternativeName>
        <fullName evidence="2">Polypeptide deformylase</fullName>
    </alternativeName>
</protein>
<dbReference type="InterPro" id="IPR023635">
    <property type="entry name" value="Peptide_deformylase"/>
</dbReference>
<dbReference type="GO" id="GO:0046872">
    <property type="term" value="F:metal ion binding"/>
    <property type="evidence" value="ECO:0007669"/>
    <property type="project" value="UniProtKB-KW"/>
</dbReference>
<keyword evidence="2" id="KW-0378">Hydrolase</keyword>
<dbReference type="GO" id="GO:0006412">
    <property type="term" value="P:translation"/>
    <property type="evidence" value="ECO:0007669"/>
    <property type="project" value="UniProtKB-UniRule"/>
</dbReference>
<dbReference type="PRINTS" id="PR01576">
    <property type="entry name" value="PDEFORMYLASE"/>
</dbReference>
<organism evidence="3 4">
    <name type="scientific">Candidatus Daviesbacteria bacterium RIFCSPHIGHO2_01_FULL_40_11</name>
    <dbReference type="NCBI Taxonomy" id="1797762"/>
    <lineage>
        <taxon>Bacteria</taxon>
        <taxon>Candidatus Daviesiibacteriota</taxon>
    </lineage>
</organism>
<feature type="binding site" evidence="2">
    <location>
        <position position="154"/>
    </location>
    <ligand>
        <name>Fe cation</name>
        <dbReference type="ChEBI" id="CHEBI:24875"/>
    </ligand>
</feature>
<accession>A0A1F5JLW5</accession>
<dbReference type="InterPro" id="IPR036821">
    <property type="entry name" value="Peptide_deformylase_sf"/>
</dbReference>
<dbReference type="HAMAP" id="MF_00163">
    <property type="entry name" value="Pep_deformylase"/>
    <property type="match status" value="1"/>
</dbReference>
<dbReference type="GO" id="GO:0042586">
    <property type="term" value="F:peptide deformylase activity"/>
    <property type="evidence" value="ECO:0007669"/>
    <property type="project" value="UniProtKB-UniRule"/>
</dbReference>
<evidence type="ECO:0000313" key="3">
    <source>
        <dbReference type="EMBL" id="OGE29586.1"/>
    </source>
</evidence>
<dbReference type="NCBIfam" id="TIGR00079">
    <property type="entry name" value="pept_deformyl"/>
    <property type="match status" value="1"/>
</dbReference>
<feature type="active site" evidence="2">
    <location>
        <position position="151"/>
    </location>
</feature>
<reference evidence="3 4" key="1">
    <citation type="journal article" date="2016" name="Nat. Commun.">
        <title>Thousands of microbial genomes shed light on interconnected biogeochemical processes in an aquifer system.</title>
        <authorList>
            <person name="Anantharaman K."/>
            <person name="Brown C.T."/>
            <person name="Hug L.A."/>
            <person name="Sharon I."/>
            <person name="Castelle C.J."/>
            <person name="Probst A.J."/>
            <person name="Thomas B.C."/>
            <person name="Singh A."/>
            <person name="Wilkins M.J."/>
            <person name="Karaoz U."/>
            <person name="Brodie E.L."/>
            <person name="Williams K.H."/>
            <person name="Hubbard S.S."/>
            <person name="Banfield J.F."/>
        </authorList>
    </citation>
    <scope>NUCLEOTIDE SEQUENCE [LARGE SCALE GENOMIC DNA]</scope>
</reference>
<dbReference type="SUPFAM" id="SSF56420">
    <property type="entry name" value="Peptide deformylase"/>
    <property type="match status" value="1"/>
</dbReference>
<keyword evidence="2" id="KW-0408">Iron</keyword>
<dbReference type="Gene3D" id="3.90.45.10">
    <property type="entry name" value="Peptide deformylase"/>
    <property type="match status" value="1"/>
</dbReference>
<sequence length="208" mass="24223">MKNYFVRPSHPILTKTAKEISEGQLNSSQIKKICELMLKIIRGEQKGRKRGVGLAAPQIGISKRMILVDVKANGKGKVGNLRVYINPKIIWKSKKGKEWYEGCYSTDRICGIVSRPISIKIQAFTLAPKKWRAKFVEEKHRGYVARIFQHEIDHLDGKIFIDHIKNPDKLHWVEEQEFPLYRNKETWRNWPKKHPLANYDLGSSKNFT</sequence>
<dbReference type="PANTHER" id="PTHR10458:SF22">
    <property type="entry name" value="PEPTIDE DEFORMYLASE"/>
    <property type="match status" value="1"/>
</dbReference>
<dbReference type="Pfam" id="PF01327">
    <property type="entry name" value="Pep_deformylase"/>
    <property type="match status" value="1"/>
</dbReference>
<gene>
    <name evidence="2" type="primary">def</name>
    <name evidence="3" type="ORF">A2867_00290</name>
</gene>
<dbReference type="AlphaFoldDB" id="A0A1F5JLW5"/>
<comment type="similarity">
    <text evidence="1 2">Belongs to the polypeptide deformylase family.</text>
</comment>
<evidence type="ECO:0000256" key="1">
    <source>
        <dbReference type="ARBA" id="ARBA00010759"/>
    </source>
</evidence>
<dbReference type="EC" id="3.5.1.88" evidence="2"/>
<comment type="caution">
    <text evidence="3">The sequence shown here is derived from an EMBL/GenBank/DDBJ whole genome shotgun (WGS) entry which is preliminary data.</text>
</comment>
<dbReference type="Proteomes" id="UP000177555">
    <property type="component" value="Unassembled WGS sequence"/>
</dbReference>
<comment type="function">
    <text evidence="2">Removes the formyl group from the N-terminal Met of newly synthesized proteins. Requires at least a dipeptide for an efficient rate of reaction. N-terminal L-methionine is a prerequisite for activity but the enzyme has broad specificity at other positions.</text>
</comment>
<comment type="cofactor">
    <cofactor evidence="2">
        <name>Fe(2+)</name>
        <dbReference type="ChEBI" id="CHEBI:29033"/>
    </cofactor>
    <text evidence="2">Binds 1 Fe(2+) ion.</text>
</comment>
<evidence type="ECO:0000256" key="2">
    <source>
        <dbReference type="HAMAP-Rule" id="MF_00163"/>
    </source>
</evidence>
<name>A0A1F5JLW5_9BACT</name>
<proteinExistence type="inferred from homology"/>
<keyword evidence="2" id="KW-0648">Protein biosynthesis</keyword>
<dbReference type="CDD" id="cd00487">
    <property type="entry name" value="Pep_deformylase"/>
    <property type="match status" value="1"/>
</dbReference>
<evidence type="ECO:0000313" key="4">
    <source>
        <dbReference type="Proteomes" id="UP000177555"/>
    </source>
</evidence>
<comment type="catalytic activity">
    <reaction evidence="2">
        <text>N-terminal N-formyl-L-methionyl-[peptide] + H2O = N-terminal L-methionyl-[peptide] + formate</text>
        <dbReference type="Rhea" id="RHEA:24420"/>
        <dbReference type="Rhea" id="RHEA-COMP:10639"/>
        <dbReference type="Rhea" id="RHEA-COMP:10640"/>
        <dbReference type="ChEBI" id="CHEBI:15377"/>
        <dbReference type="ChEBI" id="CHEBI:15740"/>
        <dbReference type="ChEBI" id="CHEBI:49298"/>
        <dbReference type="ChEBI" id="CHEBI:64731"/>
        <dbReference type="EC" id="3.5.1.88"/>
    </reaction>
</comment>